<proteinExistence type="predicted"/>
<dbReference type="Proteomes" id="UP001597326">
    <property type="component" value="Unassembled WGS sequence"/>
</dbReference>
<feature type="transmembrane region" description="Helical" evidence="5">
    <location>
        <begin position="141"/>
        <end position="163"/>
    </location>
</feature>
<feature type="transmembrane region" description="Helical" evidence="5">
    <location>
        <begin position="247"/>
        <end position="267"/>
    </location>
</feature>
<dbReference type="GO" id="GO:0016874">
    <property type="term" value="F:ligase activity"/>
    <property type="evidence" value="ECO:0007669"/>
    <property type="project" value="UniProtKB-KW"/>
</dbReference>
<evidence type="ECO:0000259" key="6">
    <source>
        <dbReference type="Pfam" id="PF04932"/>
    </source>
</evidence>
<evidence type="ECO:0000256" key="3">
    <source>
        <dbReference type="ARBA" id="ARBA00022989"/>
    </source>
</evidence>
<gene>
    <name evidence="7" type="ORF">ACFSCS_14055</name>
</gene>
<dbReference type="PANTHER" id="PTHR37422">
    <property type="entry name" value="TEICHURONIC ACID BIOSYNTHESIS PROTEIN TUAE"/>
    <property type="match status" value="1"/>
</dbReference>
<feature type="transmembrane region" description="Helical" evidence="5">
    <location>
        <begin position="15"/>
        <end position="34"/>
    </location>
</feature>
<evidence type="ECO:0000256" key="4">
    <source>
        <dbReference type="ARBA" id="ARBA00023136"/>
    </source>
</evidence>
<keyword evidence="2 5" id="KW-0812">Transmembrane</keyword>
<dbReference type="EMBL" id="JBHUFZ010000032">
    <property type="protein sequence ID" value="MFD1891296.1"/>
    <property type="molecule type" value="Genomic_DNA"/>
</dbReference>
<feature type="domain" description="O-antigen ligase-related" evidence="6">
    <location>
        <begin position="207"/>
        <end position="356"/>
    </location>
</feature>
<name>A0ABW4RYA0_9ACTN</name>
<protein>
    <submittedName>
        <fullName evidence="7">O-antigen ligase family protein</fullName>
    </submittedName>
</protein>
<feature type="transmembrane region" description="Helical" evidence="5">
    <location>
        <begin position="73"/>
        <end position="91"/>
    </location>
</feature>
<comment type="subcellular location">
    <subcellularLocation>
        <location evidence="1">Membrane</location>
        <topology evidence="1">Multi-pass membrane protein</topology>
    </subcellularLocation>
</comment>
<dbReference type="RefSeq" id="WP_343875620.1">
    <property type="nucleotide sequence ID" value="NZ_BAAAIX010000033.1"/>
</dbReference>
<dbReference type="Pfam" id="PF04932">
    <property type="entry name" value="Wzy_C"/>
    <property type="match status" value="1"/>
</dbReference>
<organism evidence="7 8">
    <name type="scientific">Luteococcus peritonei</name>
    <dbReference type="NCBI Taxonomy" id="88874"/>
    <lineage>
        <taxon>Bacteria</taxon>
        <taxon>Bacillati</taxon>
        <taxon>Actinomycetota</taxon>
        <taxon>Actinomycetes</taxon>
        <taxon>Propionibacteriales</taxon>
        <taxon>Propionibacteriaceae</taxon>
        <taxon>Luteococcus</taxon>
    </lineage>
</organism>
<feature type="transmembrane region" description="Helical" evidence="5">
    <location>
        <begin position="202"/>
        <end position="218"/>
    </location>
</feature>
<keyword evidence="3 5" id="KW-1133">Transmembrane helix</keyword>
<sequence>MAAVQQFPSPAPEPVTARLAGWALLLGLLVMQFVNLRVGVHGRPAVWSLFLIGFTAVSVVTLPWLVRRGQRTRAGNLVLGAAVLLFGWALWSAWHTPLPRLFKPRAEVTRIYLVVPVVTSFVTLFAAWGLAAMIGPARRRLVLWQAAMLIPLSSVLAGARTIVSTHSVRLGTGMGGAAIFHVALLLAGAVLLASALRGERRGWSALGAALCLVEIMLTASRSGLLSLLVFGGLLSLFLLLRGRGLQVLAMVAAVVACAALAMVALPATRRLLQVHDTFRMANYETAWRTWSATGHNIWLGVGSGRMWPWYPFETGAIPVPWRGAIQTGFGRSLTNPHSLYLGVLAELGLVGLALLLVVVATVVWQAVRGGRRLLGLGKKADRQDFMAALSELVVPLALVATLVAFAFDHYLLKNFAISFWWWLVLACTWGLHPGRRAAERAARETTEVAG</sequence>
<dbReference type="InterPro" id="IPR051533">
    <property type="entry name" value="WaaL-like"/>
</dbReference>
<accession>A0ABW4RYA0</accession>
<reference evidence="8" key="1">
    <citation type="journal article" date="2019" name="Int. J. Syst. Evol. Microbiol.">
        <title>The Global Catalogue of Microorganisms (GCM) 10K type strain sequencing project: providing services to taxonomists for standard genome sequencing and annotation.</title>
        <authorList>
            <consortium name="The Broad Institute Genomics Platform"/>
            <consortium name="The Broad Institute Genome Sequencing Center for Infectious Disease"/>
            <person name="Wu L."/>
            <person name="Ma J."/>
        </authorList>
    </citation>
    <scope>NUCLEOTIDE SEQUENCE [LARGE SCALE GENOMIC DNA]</scope>
    <source>
        <strain evidence="8">CAIM 431</strain>
    </source>
</reference>
<comment type="caution">
    <text evidence="7">The sequence shown here is derived from an EMBL/GenBank/DDBJ whole genome shotgun (WGS) entry which is preliminary data.</text>
</comment>
<feature type="transmembrane region" description="Helical" evidence="5">
    <location>
        <begin position="411"/>
        <end position="431"/>
    </location>
</feature>
<feature type="transmembrane region" description="Helical" evidence="5">
    <location>
        <begin position="224"/>
        <end position="240"/>
    </location>
</feature>
<evidence type="ECO:0000256" key="5">
    <source>
        <dbReference type="SAM" id="Phobius"/>
    </source>
</evidence>
<keyword evidence="7" id="KW-0436">Ligase</keyword>
<evidence type="ECO:0000256" key="1">
    <source>
        <dbReference type="ARBA" id="ARBA00004141"/>
    </source>
</evidence>
<feature type="transmembrane region" description="Helical" evidence="5">
    <location>
        <begin position="339"/>
        <end position="364"/>
    </location>
</feature>
<dbReference type="InterPro" id="IPR007016">
    <property type="entry name" value="O-antigen_ligase-rel_domated"/>
</dbReference>
<evidence type="ECO:0000256" key="2">
    <source>
        <dbReference type="ARBA" id="ARBA00022692"/>
    </source>
</evidence>
<feature type="transmembrane region" description="Helical" evidence="5">
    <location>
        <begin position="385"/>
        <end position="405"/>
    </location>
</feature>
<feature type="transmembrane region" description="Helical" evidence="5">
    <location>
        <begin position="175"/>
        <end position="195"/>
    </location>
</feature>
<evidence type="ECO:0000313" key="8">
    <source>
        <dbReference type="Proteomes" id="UP001597326"/>
    </source>
</evidence>
<keyword evidence="4 5" id="KW-0472">Membrane</keyword>
<keyword evidence="8" id="KW-1185">Reference proteome</keyword>
<feature type="transmembrane region" description="Helical" evidence="5">
    <location>
        <begin position="46"/>
        <end position="66"/>
    </location>
</feature>
<evidence type="ECO:0000313" key="7">
    <source>
        <dbReference type="EMBL" id="MFD1891296.1"/>
    </source>
</evidence>
<dbReference type="PANTHER" id="PTHR37422:SF13">
    <property type="entry name" value="LIPOPOLYSACCHARIDE BIOSYNTHESIS PROTEIN PA4999-RELATED"/>
    <property type="match status" value="1"/>
</dbReference>
<feature type="transmembrane region" description="Helical" evidence="5">
    <location>
        <begin position="111"/>
        <end position="134"/>
    </location>
</feature>